<sequence>MFFKIHKWDEFKADAGEASSNSQTQRLLFSFQPFLSSSSSIPVEADEVLRSRSENDFHKLRLTSMIPILYELERQKYTVICEVQTRSSWLTTQQIKIPNNSSTTDPHPRGIEKEESLMHSRSKEESEKEEVQTIAHKDTSRGAAAVCQLPPCTKPSTI</sequence>
<comment type="caution">
    <text evidence="2">The sequence shown here is derived from an EMBL/GenBank/DDBJ whole genome shotgun (WGS) entry which is preliminary data.</text>
</comment>
<organism evidence="2 3">
    <name type="scientific">Ilyodon furcidens</name>
    <name type="common">goldbreast splitfin</name>
    <dbReference type="NCBI Taxonomy" id="33524"/>
    <lineage>
        <taxon>Eukaryota</taxon>
        <taxon>Metazoa</taxon>
        <taxon>Chordata</taxon>
        <taxon>Craniata</taxon>
        <taxon>Vertebrata</taxon>
        <taxon>Euteleostomi</taxon>
        <taxon>Actinopterygii</taxon>
        <taxon>Neopterygii</taxon>
        <taxon>Teleostei</taxon>
        <taxon>Neoteleostei</taxon>
        <taxon>Acanthomorphata</taxon>
        <taxon>Ovalentaria</taxon>
        <taxon>Atherinomorphae</taxon>
        <taxon>Cyprinodontiformes</taxon>
        <taxon>Goodeidae</taxon>
        <taxon>Ilyodon</taxon>
    </lineage>
</organism>
<feature type="compositionally biased region" description="Polar residues" evidence="1">
    <location>
        <begin position="94"/>
        <end position="105"/>
    </location>
</feature>
<name>A0ABV0UT87_9TELE</name>
<accession>A0ABV0UT87</accession>
<dbReference type="EMBL" id="JAHRIQ010082870">
    <property type="protein sequence ID" value="MEQ2248356.1"/>
    <property type="molecule type" value="Genomic_DNA"/>
</dbReference>
<keyword evidence="3" id="KW-1185">Reference proteome</keyword>
<proteinExistence type="predicted"/>
<feature type="region of interest" description="Disordered" evidence="1">
    <location>
        <begin position="94"/>
        <end position="142"/>
    </location>
</feature>
<reference evidence="2 3" key="1">
    <citation type="submission" date="2021-06" db="EMBL/GenBank/DDBJ databases">
        <authorList>
            <person name="Palmer J.M."/>
        </authorList>
    </citation>
    <scope>NUCLEOTIDE SEQUENCE [LARGE SCALE GENOMIC DNA]</scope>
    <source>
        <strain evidence="3">if_2019</strain>
        <tissue evidence="2">Muscle</tissue>
    </source>
</reference>
<gene>
    <name evidence="2" type="ORF">ILYODFUR_018324</name>
</gene>
<feature type="compositionally biased region" description="Basic and acidic residues" evidence="1">
    <location>
        <begin position="106"/>
        <end position="140"/>
    </location>
</feature>
<dbReference type="Proteomes" id="UP001482620">
    <property type="component" value="Unassembled WGS sequence"/>
</dbReference>
<evidence type="ECO:0000256" key="1">
    <source>
        <dbReference type="SAM" id="MobiDB-lite"/>
    </source>
</evidence>
<evidence type="ECO:0000313" key="3">
    <source>
        <dbReference type="Proteomes" id="UP001482620"/>
    </source>
</evidence>
<evidence type="ECO:0000313" key="2">
    <source>
        <dbReference type="EMBL" id="MEQ2248356.1"/>
    </source>
</evidence>
<protein>
    <submittedName>
        <fullName evidence="2">Uncharacterized protein</fullName>
    </submittedName>
</protein>